<protein>
    <recommendedName>
        <fullName evidence="4">ComF family protein</fullName>
    </recommendedName>
</protein>
<evidence type="ECO:0000256" key="1">
    <source>
        <dbReference type="ARBA" id="ARBA00008007"/>
    </source>
</evidence>
<dbReference type="Proteomes" id="UP000187404">
    <property type="component" value="Unassembled WGS sequence"/>
</dbReference>
<dbReference type="PANTHER" id="PTHR47505:SF1">
    <property type="entry name" value="DNA UTILIZATION PROTEIN YHGH"/>
    <property type="match status" value="1"/>
</dbReference>
<evidence type="ECO:0000313" key="2">
    <source>
        <dbReference type="EMBL" id="OLR56777.1"/>
    </source>
</evidence>
<dbReference type="RefSeq" id="WP_075714672.1">
    <property type="nucleotide sequence ID" value="NZ_MJIE01000001.1"/>
</dbReference>
<evidence type="ECO:0000313" key="3">
    <source>
        <dbReference type="Proteomes" id="UP000187404"/>
    </source>
</evidence>
<evidence type="ECO:0008006" key="4">
    <source>
        <dbReference type="Google" id="ProtNLM"/>
    </source>
</evidence>
<dbReference type="InterPro" id="IPR029057">
    <property type="entry name" value="PRTase-like"/>
</dbReference>
<dbReference type="SUPFAM" id="SSF53271">
    <property type="entry name" value="PRTase-like"/>
    <property type="match status" value="1"/>
</dbReference>
<proteinExistence type="inferred from homology"/>
<dbReference type="STRING" id="1261640.BHK98_12310"/>
<dbReference type="PANTHER" id="PTHR47505">
    <property type="entry name" value="DNA UTILIZATION PROTEIN YHGH"/>
    <property type="match status" value="1"/>
</dbReference>
<gene>
    <name evidence="2" type="ORF">BHK98_12310</name>
</gene>
<organism evidence="2 3">
    <name type="scientific">Hornefia porci</name>
    <dbReference type="NCBI Taxonomy" id="2652292"/>
    <lineage>
        <taxon>Bacteria</taxon>
        <taxon>Bacillati</taxon>
        <taxon>Bacillota</taxon>
        <taxon>Clostridia</taxon>
        <taxon>Peptostreptococcales</taxon>
        <taxon>Anaerovoracaceae</taxon>
        <taxon>Hornefia</taxon>
    </lineage>
</organism>
<dbReference type="InterPro" id="IPR000836">
    <property type="entry name" value="PRTase_dom"/>
</dbReference>
<dbReference type="InterPro" id="IPR051910">
    <property type="entry name" value="ComF/GntX_DNA_util-trans"/>
</dbReference>
<dbReference type="AlphaFoldDB" id="A0A1Q9JKU8"/>
<name>A0A1Q9JKU8_9FIRM</name>
<keyword evidence="3" id="KW-1185">Reference proteome</keyword>
<dbReference type="Gene3D" id="3.40.50.2020">
    <property type="match status" value="1"/>
</dbReference>
<comment type="caution">
    <text evidence="2">The sequence shown here is derived from an EMBL/GenBank/DDBJ whole genome shotgun (WGS) entry which is preliminary data.</text>
</comment>
<dbReference type="EMBL" id="MJIE01000001">
    <property type="protein sequence ID" value="OLR56777.1"/>
    <property type="molecule type" value="Genomic_DNA"/>
</dbReference>
<reference evidence="2 3" key="1">
    <citation type="journal article" date="2016" name="Appl. Environ. Microbiol.">
        <title>Function and Phylogeny of Bacterial Butyryl Coenzyme A:Acetate Transferases and Their Diversity in the Proximal Colon of Swine.</title>
        <authorList>
            <person name="Trachsel J."/>
            <person name="Bayles D.O."/>
            <person name="Looft T."/>
            <person name="Levine U.Y."/>
            <person name="Allen H.K."/>
        </authorList>
    </citation>
    <scope>NUCLEOTIDE SEQUENCE [LARGE SCALE GENOMIC DNA]</scope>
    <source>
        <strain evidence="2 3">68-3-10</strain>
    </source>
</reference>
<dbReference type="OrthoDB" id="9779910at2"/>
<dbReference type="CDD" id="cd06223">
    <property type="entry name" value="PRTases_typeI"/>
    <property type="match status" value="1"/>
</dbReference>
<comment type="similarity">
    <text evidence="1">Belongs to the ComF/GntX family.</text>
</comment>
<sequence>MGRPGRLTPAGVRAFVESVLDLIYPPSLYCSCCGNLIDETRTYNLCDHCIRHIRWDQDPPRERDGMRTLRCAQYGIYERTLIFSLKYNGHRYIARDIAEMMRDRLEGSGIFFDVIVPVPLNPSKERARGFNQAALIAKHLGRLTGADFVPRALRRTRDTRPMRGLSPTEREENIRGSIEPDMETAERIRGRTVLLLDDFYTTGATALECRKALMHAEPADVIFIAFAAKY</sequence>
<accession>A0A1Q9JKU8</accession>